<name>X0YTP2_9ZZZZ</name>
<dbReference type="EMBL" id="BART01008896">
    <property type="protein sequence ID" value="GAG59620.1"/>
    <property type="molecule type" value="Genomic_DNA"/>
</dbReference>
<proteinExistence type="predicted"/>
<sequence>MIQNVIDQDIGVLLPKFNQMRYKKKCLIQAVIKKRIIAQQLMAAVLDFYVPLIDLAIAMEYCGQ</sequence>
<comment type="caution">
    <text evidence="1">The sequence shown here is derived from an EMBL/GenBank/DDBJ whole genome shotgun (WGS) entry which is preliminary data.</text>
</comment>
<reference evidence="1" key="1">
    <citation type="journal article" date="2014" name="Front. Microbiol.">
        <title>High frequency of phylogenetically diverse reductive dehalogenase-homologous genes in deep subseafloor sedimentary metagenomes.</title>
        <authorList>
            <person name="Kawai M."/>
            <person name="Futagami T."/>
            <person name="Toyoda A."/>
            <person name="Takaki Y."/>
            <person name="Nishi S."/>
            <person name="Hori S."/>
            <person name="Arai W."/>
            <person name="Tsubouchi T."/>
            <person name="Morono Y."/>
            <person name="Uchiyama I."/>
            <person name="Ito T."/>
            <person name="Fujiyama A."/>
            <person name="Inagaki F."/>
            <person name="Takami H."/>
        </authorList>
    </citation>
    <scope>NUCLEOTIDE SEQUENCE</scope>
    <source>
        <strain evidence="1">Expedition CK06-06</strain>
    </source>
</reference>
<gene>
    <name evidence="1" type="ORF">S01H4_19877</name>
</gene>
<protein>
    <submittedName>
        <fullName evidence="1">Uncharacterized protein</fullName>
    </submittedName>
</protein>
<evidence type="ECO:0000313" key="1">
    <source>
        <dbReference type="EMBL" id="GAG59620.1"/>
    </source>
</evidence>
<accession>X0YTP2</accession>
<organism evidence="1">
    <name type="scientific">marine sediment metagenome</name>
    <dbReference type="NCBI Taxonomy" id="412755"/>
    <lineage>
        <taxon>unclassified sequences</taxon>
        <taxon>metagenomes</taxon>
        <taxon>ecological metagenomes</taxon>
    </lineage>
</organism>
<dbReference type="AlphaFoldDB" id="X0YTP2"/>